<gene>
    <name evidence="1" type="ORF">BACERE00185_02732</name>
</gene>
<evidence type="ECO:0000313" key="1">
    <source>
        <dbReference type="EMBL" id="SME09998.1"/>
    </source>
</evidence>
<dbReference type="AlphaFoldDB" id="A0A1Y5ZSQ2"/>
<dbReference type="Proteomes" id="UP000194439">
    <property type="component" value="Unassembled WGS sequence"/>
</dbReference>
<sequence length="32" mass="3599">MALFFVFLIGMGISFAVHDTSSTVIVVKIWRL</sequence>
<accession>A0A1Y5ZSQ2</accession>
<dbReference type="EMBL" id="FWZD01000052">
    <property type="protein sequence ID" value="SME09998.1"/>
    <property type="molecule type" value="Genomic_DNA"/>
</dbReference>
<reference evidence="2" key="1">
    <citation type="submission" date="2017-04" db="EMBL/GenBank/DDBJ databases">
        <authorList>
            <person name="Criscuolo A."/>
        </authorList>
    </citation>
    <scope>NUCLEOTIDE SEQUENCE [LARGE SCALE GENOMIC DNA]</scope>
</reference>
<organism evidence="1 2">
    <name type="scientific">Bacillus mobilis</name>
    <dbReference type="NCBI Taxonomy" id="2026190"/>
    <lineage>
        <taxon>Bacteria</taxon>
        <taxon>Bacillati</taxon>
        <taxon>Bacillota</taxon>
        <taxon>Bacilli</taxon>
        <taxon>Bacillales</taxon>
        <taxon>Bacillaceae</taxon>
        <taxon>Bacillus</taxon>
        <taxon>Bacillus cereus group</taxon>
    </lineage>
</organism>
<protein>
    <submittedName>
        <fullName evidence="1">Uncharacterized protein</fullName>
    </submittedName>
</protein>
<proteinExistence type="predicted"/>
<evidence type="ECO:0000313" key="2">
    <source>
        <dbReference type="Proteomes" id="UP000194439"/>
    </source>
</evidence>
<name>A0A1Y5ZSQ2_9BACI</name>